<feature type="region of interest" description="Disordered" evidence="1">
    <location>
        <begin position="599"/>
        <end position="628"/>
    </location>
</feature>
<organism evidence="2 3">
    <name type="scientific">Torulaspora delbrueckii</name>
    <name type="common">Yeast</name>
    <name type="synonym">Candida colliculosa</name>
    <dbReference type="NCBI Taxonomy" id="4950"/>
    <lineage>
        <taxon>Eukaryota</taxon>
        <taxon>Fungi</taxon>
        <taxon>Dikarya</taxon>
        <taxon>Ascomycota</taxon>
        <taxon>Saccharomycotina</taxon>
        <taxon>Saccharomycetes</taxon>
        <taxon>Saccharomycetales</taxon>
        <taxon>Saccharomycetaceae</taxon>
        <taxon>Torulaspora</taxon>
    </lineage>
</organism>
<dbReference type="FunCoup" id="G8ZWU0">
    <property type="interactions" value="139"/>
</dbReference>
<evidence type="ECO:0000256" key="1">
    <source>
        <dbReference type="SAM" id="MobiDB-lite"/>
    </source>
</evidence>
<protein>
    <submittedName>
        <fullName evidence="2">Uncharacterized protein</fullName>
    </submittedName>
</protein>
<dbReference type="EMBL" id="HE616747">
    <property type="protein sequence ID" value="CCE93084.1"/>
    <property type="molecule type" value="Genomic_DNA"/>
</dbReference>
<gene>
    <name evidence="2" type="primary">TDEL0F02730</name>
    <name evidence="2" type="ORF">TDEL_0F02730</name>
</gene>
<dbReference type="STRING" id="1076872.G8ZWU0"/>
<dbReference type="RefSeq" id="XP_003682295.1">
    <property type="nucleotide sequence ID" value="XM_003682247.1"/>
</dbReference>
<dbReference type="OrthoDB" id="4069217at2759"/>
<accession>G8ZWU0</accession>
<dbReference type="GO" id="GO:0036396">
    <property type="term" value="C:RNA N6-methyladenosine methyltransferase complex"/>
    <property type="evidence" value="ECO:0007669"/>
    <property type="project" value="EnsemblFungi"/>
</dbReference>
<dbReference type="InterPro" id="IPR054776">
    <property type="entry name" value="VIR1_yeast"/>
</dbReference>
<dbReference type="GO" id="GO:0045944">
    <property type="term" value="P:positive regulation of transcription by RNA polymerase II"/>
    <property type="evidence" value="ECO:0007669"/>
    <property type="project" value="InterPro"/>
</dbReference>
<dbReference type="Proteomes" id="UP000005627">
    <property type="component" value="Chromosome 6"/>
</dbReference>
<dbReference type="Pfam" id="PF22575">
    <property type="entry name" value="Vir1p"/>
    <property type="match status" value="4"/>
</dbReference>
<proteinExistence type="predicted"/>
<evidence type="ECO:0000313" key="2">
    <source>
        <dbReference type="EMBL" id="CCE93084.1"/>
    </source>
</evidence>
<feature type="compositionally biased region" description="Basic and acidic residues" evidence="1">
    <location>
        <begin position="599"/>
        <end position="622"/>
    </location>
</feature>
<dbReference type="InParanoid" id="G8ZWU0"/>
<dbReference type="KEGG" id="tdl:TDEL_0F02730"/>
<sequence length="776" mass="88344">MTDFNEDLVESLVRALRRISDGSGSINKLVFKCLEALKLLPLGELEGRVNKEDLTGIDIFTPIIQCVELENRWDVVAIYLAYFSIHRGFHPLVTNSITSWHHLLPTEETLALEDAYRPGFLTVLSWVDTMSSVGPEILKYANLQLRPVLVISWIPQWLSFLERGSMNLTEVSLFDESILDFYIVTDCVAFVEQHVLNHVEGPLSYHVYNICKRMTRFQGLIPQSSFVEALQLISPIAAEKEDLSFDLQVLMEVVDHPEVNLSEATHLCLLVSLAMKRIRKTPWHTLHTTLGSLGSVQSLPALINMAQYLLGKFLINSNNILWLIDKNSQLNSKSDDAKWYHSKQSDFQLPHWFETSIIPPMPPIAKSSFAFNDSKFDSKNDTISIVMITQLLLESLNGIIITSTDLLKQYRLFGIDPLRIDTKVMAADSSVSHKIMQNYLELYYIPIITALLLSEQLAATQNKILGDTQARIWSRLLQCNSRKLYTEVIQTHGNVGLFYLIRFVTRVSFDDLTLQRICIQMMSHIFFHDTENSTKVLLTENVLTKQALYEYIKMWNDGTDVYQRFFIDVFDCEQPMTQNSSMTIDDMIQLLPERDEIIQQKEIERKRRRTSTEKHSPRRDPMKATPAQPKKYNAYSATPFIPATKPARTLASNVNVQTNYEQPVGAHTWNSSDTNLPVVSDDMSFTDQLSSNFDLSPFNPHSLNGIPKTPNMTTSTLFSSPWDTSPDLQSTPNLSKIVSTGKNYILGGHSRIKNNSRAQSIHIDSFEHPDHSSLGN</sequence>
<dbReference type="GeneID" id="11501623"/>
<dbReference type="eggNOG" id="ENOG502QWIZ">
    <property type="taxonomic scope" value="Eukaryota"/>
</dbReference>
<dbReference type="GO" id="GO:0051321">
    <property type="term" value="P:meiotic cell cycle"/>
    <property type="evidence" value="ECO:0007669"/>
    <property type="project" value="EnsemblFungi"/>
</dbReference>
<dbReference type="HOGENOM" id="CLU_360944_0_0_1"/>
<dbReference type="AlphaFoldDB" id="G8ZWU0"/>
<name>G8ZWU0_TORDE</name>
<keyword evidence="3" id="KW-1185">Reference proteome</keyword>
<evidence type="ECO:0000313" key="3">
    <source>
        <dbReference type="Proteomes" id="UP000005627"/>
    </source>
</evidence>
<reference evidence="2 3" key="1">
    <citation type="journal article" date="2011" name="Proc. Natl. Acad. Sci. U.S.A.">
        <title>Evolutionary erosion of yeast sex chromosomes by mating-type switching accidents.</title>
        <authorList>
            <person name="Gordon J.L."/>
            <person name="Armisen D."/>
            <person name="Proux-Wera E."/>
            <person name="Oheigeartaigh S.S."/>
            <person name="Byrne K.P."/>
            <person name="Wolfe K.H."/>
        </authorList>
    </citation>
    <scope>NUCLEOTIDE SEQUENCE [LARGE SCALE GENOMIC DNA]</scope>
    <source>
        <strain evidence="3">ATCC 10662 / CBS 1146 / NBRC 0425 / NCYC 2629 / NRRL Y-866</strain>
    </source>
</reference>